<dbReference type="Gene3D" id="2.40.50.140">
    <property type="entry name" value="Nucleic acid-binding proteins"/>
    <property type="match status" value="1"/>
</dbReference>
<proteinExistence type="predicted"/>
<name>A0A8H7Y207_PSICU</name>
<dbReference type="CDD" id="cd04496">
    <property type="entry name" value="SSB_OBF"/>
    <property type="match status" value="1"/>
</dbReference>
<dbReference type="OrthoDB" id="1078367at2759"/>
<dbReference type="SUPFAM" id="SSF50249">
    <property type="entry name" value="Nucleic acid-binding proteins"/>
    <property type="match status" value="1"/>
</dbReference>
<comment type="caution">
    <text evidence="4">The sequence shown here is derived from an EMBL/GenBank/DDBJ whole genome shotgun (WGS) entry which is preliminary data.</text>
</comment>
<dbReference type="InterPro" id="IPR000424">
    <property type="entry name" value="Primosome_PriB/ssb"/>
</dbReference>
<dbReference type="GO" id="GO:0003697">
    <property type="term" value="F:single-stranded DNA binding"/>
    <property type="evidence" value="ECO:0007669"/>
    <property type="project" value="InterPro"/>
</dbReference>
<evidence type="ECO:0000256" key="1">
    <source>
        <dbReference type="ARBA" id="ARBA00023125"/>
    </source>
</evidence>
<sequence>MLSAIRVSAARSFTARSFSSSSRASDLSKLTLIGNLARDPEARLTKNDKEYITYTVAVRNSGPPPGPDGERTRGSTTYHRVLSFNDGSNKYLRTLKKGSRIYCETTFELKEPAPDADPSTPQGQRQIFLRHESLKVISTPKPQEHSEESTEDRSFV</sequence>
<feature type="compositionally biased region" description="Basic and acidic residues" evidence="3">
    <location>
        <begin position="142"/>
        <end position="156"/>
    </location>
</feature>
<evidence type="ECO:0000313" key="4">
    <source>
        <dbReference type="EMBL" id="KAG5169559.1"/>
    </source>
</evidence>
<protein>
    <submittedName>
        <fullName evidence="4">Uncharacterized protein</fullName>
    </submittedName>
</protein>
<accession>A0A8H7Y207</accession>
<keyword evidence="1 2" id="KW-0238">DNA-binding</keyword>
<feature type="region of interest" description="Disordered" evidence="3">
    <location>
        <begin position="134"/>
        <end position="156"/>
    </location>
</feature>
<dbReference type="PROSITE" id="PS50935">
    <property type="entry name" value="SSB"/>
    <property type="match status" value="1"/>
</dbReference>
<gene>
    <name evidence="4" type="ORF">JR316_006115</name>
</gene>
<evidence type="ECO:0000256" key="3">
    <source>
        <dbReference type="SAM" id="MobiDB-lite"/>
    </source>
</evidence>
<reference evidence="4" key="1">
    <citation type="submission" date="2021-02" db="EMBL/GenBank/DDBJ databases">
        <title>Psilocybe cubensis genome.</title>
        <authorList>
            <person name="Mckernan K.J."/>
            <person name="Crawford S."/>
            <person name="Trippe A."/>
            <person name="Kane L.T."/>
            <person name="Mclaughlin S."/>
        </authorList>
    </citation>
    <scope>NUCLEOTIDE SEQUENCE [LARGE SCALE GENOMIC DNA]</scope>
    <source>
        <strain evidence="4">MGC-MH-2018</strain>
    </source>
</reference>
<dbReference type="InterPro" id="IPR012340">
    <property type="entry name" value="NA-bd_OB-fold"/>
</dbReference>
<dbReference type="EMBL" id="JAFIQS010000005">
    <property type="protein sequence ID" value="KAG5169559.1"/>
    <property type="molecule type" value="Genomic_DNA"/>
</dbReference>
<evidence type="ECO:0000256" key="2">
    <source>
        <dbReference type="PROSITE-ProRule" id="PRU00252"/>
    </source>
</evidence>
<dbReference type="AlphaFoldDB" id="A0A8H7Y207"/>
<dbReference type="Pfam" id="PF00436">
    <property type="entry name" value="SSB"/>
    <property type="match status" value="1"/>
</dbReference>
<organism evidence="4">
    <name type="scientific">Psilocybe cubensis</name>
    <name type="common">Psychedelic mushroom</name>
    <name type="synonym">Stropharia cubensis</name>
    <dbReference type="NCBI Taxonomy" id="181762"/>
    <lineage>
        <taxon>Eukaryota</taxon>
        <taxon>Fungi</taxon>
        <taxon>Dikarya</taxon>
        <taxon>Basidiomycota</taxon>
        <taxon>Agaricomycotina</taxon>
        <taxon>Agaricomycetes</taxon>
        <taxon>Agaricomycetidae</taxon>
        <taxon>Agaricales</taxon>
        <taxon>Agaricineae</taxon>
        <taxon>Strophariaceae</taxon>
        <taxon>Psilocybe</taxon>
    </lineage>
</organism>